<proteinExistence type="predicted"/>
<dbReference type="EMBL" id="SULG01000007">
    <property type="protein sequence ID" value="TLD43154.1"/>
    <property type="molecule type" value="Genomic_DNA"/>
</dbReference>
<evidence type="ECO:0000256" key="1">
    <source>
        <dbReference type="SAM" id="Coils"/>
    </source>
</evidence>
<organism evidence="3 4">
    <name type="scientific">Candidatus Jettenia ecosi</name>
    <dbReference type="NCBI Taxonomy" id="2494326"/>
    <lineage>
        <taxon>Bacteria</taxon>
        <taxon>Pseudomonadati</taxon>
        <taxon>Planctomycetota</taxon>
        <taxon>Candidatus Brocadiia</taxon>
        <taxon>Candidatus Brocadiales</taxon>
        <taxon>Candidatus Brocadiaceae</taxon>
        <taxon>Candidatus Jettenia</taxon>
    </lineage>
</organism>
<keyword evidence="1" id="KW-0175">Coiled coil</keyword>
<name>A0A533QER7_9BACT</name>
<reference evidence="3 4" key="1">
    <citation type="submission" date="2019-04" db="EMBL/GenBank/DDBJ databases">
        <title>Genome of a novel bacterium Candidatus Jettenia ecosi reconstructed from metagenome of an anammox bioreactor.</title>
        <authorList>
            <person name="Mardanov A.V."/>
            <person name="Beletsky A.V."/>
            <person name="Ravin N.V."/>
            <person name="Botchkova E.A."/>
            <person name="Litti Y.V."/>
            <person name="Nozhevnikova A.N."/>
        </authorList>
    </citation>
    <scope>NUCLEOTIDE SEQUENCE [LARGE SCALE GENOMIC DNA]</scope>
    <source>
        <strain evidence="3">J2</strain>
    </source>
</reference>
<keyword evidence="2" id="KW-1133">Transmembrane helix</keyword>
<protein>
    <submittedName>
        <fullName evidence="3">Uncharacterized protein</fullName>
    </submittedName>
</protein>
<feature type="transmembrane region" description="Helical" evidence="2">
    <location>
        <begin position="6"/>
        <end position="26"/>
    </location>
</feature>
<keyword evidence="2" id="KW-0472">Membrane</keyword>
<keyword evidence="2" id="KW-0812">Transmembrane</keyword>
<evidence type="ECO:0000313" key="4">
    <source>
        <dbReference type="Proteomes" id="UP000319783"/>
    </source>
</evidence>
<dbReference type="PROSITE" id="PS51257">
    <property type="entry name" value="PROKAR_LIPOPROTEIN"/>
    <property type="match status" value="1"/>
</dbReference>
<dbReference type="AlphaFoldDB" id="A0A533QER7"/>
<feature type="coiled-coil region" evidence="1">
    <location>
        <begin position="109"/>
        <end position="136"/>
    </location>
</feature>
<evidence type="ECO:0000256" key="2">
    <source>
        <dbReference type="SAM" id="Phobius"/>
    </source>
</evidence>
<dbReference type="Proteomes" id="UP000319783">
    <property type="component" value="Unassembled WGS sequence"/>
</dbReference>
<evidence type="ECO:0000313" key="3">
    <source>
        <dbReference type="EMBL" id="TLD43154.1"/>
    </source>
</evidence>
<sequence>MLRRLRIPFSIIVVVVSCYVINFTGLRAARADEMSKSGNPHRGHCCDSHGSKCKSYGCGHSHDGDYASEMFALAHCAKKELLKEKMKAHLEAKIGDKLDKVADLFVNAMMDKYKEMRKCEKKHDEYEQKLKEIFKEDGGKGEQGQ</sequence>
<comment type="caution">
    <text evidence="3">The sequence shown here is derived from an EMBL/GenBank/DDBJ whole genome shotgun (WGS) entry which is preliminary data.</text>
</comment>
<accession>A0A533QER7</accession>
<gene>
    <name evidence="3" type="ORF">JETT_0589</name>
</gene>